<evidence type="ECO:0000256" key="6">
    <source>
        <dbReference type="ARBA" id="ARBA00023242"/>
    </source>
</evidence>
<sequence length="446" mass="50568">MLPCPQKFGTHFGWVTTAEERHFFSYFQHHSIPSLVGLSDSPLWQQLVLQMSHAEQAAYHAVIMLGAIHQVSEENGMRLTGADLYSMRHRFALDQSSRSFSSLNKRSISHDPQLYQVLLLCCLLYIISEILWGHYESAIRHLQSGLRVLKEFKANQSLETPIEQFLVAEFTRLDAQACHFGGGKPQLHIGIGLDDELLDSSCAVAFSTITEVQDVLSHLLNAGIPFLARCWKLSPQEIIQEYESLSFNQLKLLSRYHAFMHQFEIFCKHSYIDLNEREKRKADLVRIQCLSQTLPLKICLLRSAVPEAFIPEYITLVSAVEALMNKLSAPPTMTLDGGVIPGLFIVASSCPDYRVRLRAIRSLLVWPHCEGWANSNLAAYLTLESLKAEMARQDKKNMQKVAEVVDDKGDNYLLDTLRSVETIADWSPVRGFNVHLPVRKTIENSK</sequence>
<dbReference type="PANTHER" id="PTHR36206:SF16">
    <property type="entry name" value="TRANSCRIPTION FACTOR DOMAIN-CONTAINING PROTEIN-RELATED"/>
    <property type="match status" value="1"/>
</dbReference>
<keyword evidence="3" id="KW-0805">Transcription regulation</keyword>
<dbReference type="EMBL" id="SPNV01000144">
    <property type="protein sequence ID" value="KAF5860025.1"/>
    <property type="molecule type" value="Genomic_DNA"/>
</dbReference>
<protein>
    <submittedName>
        <fullName evidence="7">Uncharacterized protein</fullName>
    </submittedName>
</protein>
<keyword evidence="4" id="KW-0238">DNA-binding</keyword>
<dbReference type="AlphaFoldDB" id="A0A8H6E6J2"/>
<dbReference type="Proteomes" id="UP000541154">
    <property type="component" value="Unassembled WGS sequence"/>
</dbReference>
<evidence type="ECO:0000256" key="4">
    <source>
        <dbReference type="ARBA" id="ARBA00023125"/>
    </source>
</evidence>
<dbReference type="PANTHER" id="PTHR36206">
    <property type="entry name" value="ASPERCRYPTIN BIOSYNTHESIS CLUSTER-SPECIFIC TRANSCRIPTION REGULATOR ATNN-RELATED"/>
    <property type="match status" value="1"/>
</dbReference>
<evidence type="ECO:0000313" key="7">
    <source>
        <dbReference type="EMBL" id="KAF5860025.1"/>
    </source>
</evidence>
<comment type="caution">
    <text evidence="7">The sequence shown here is derived from an EMBL/GenBank/DDBJ whole genome shotgun (WGS) entry which is preliminary data.</text>
</comment>
<accession>A0A8H6E6J2</accession>
<dbReference type="InterPro" id="IPR021858">
    <property type="entry name" value="Fun_TF"/>
</dbReference>
<evidence type="ECO:0000256" key="5">
    <source>
        <dbReference type="ARBA" id="ARBA00023163"/>
    </source>
</evidence>
<evidence type="ECO:0000256" key="1">
    <source>
        <dbReference type="ARBA" id="ARBA00022723"/>
    </source>
</evidence>
<dbReference type="Pfam" id="PF11951">
    <property type="entry name" value="Fungal_trans_2"/>
    <property type="match status" value="1"/>
</dbReference>
<evidence type="ECO:0000256" key="2">
    <source>
        <dbReference type="ARBA" id="ARBA00022833"/>
    </source>
</evidence>
<organism evidence="7 8">
    <name type="scientific">Petromyces alliaceus</name>
    <name type="common">Aspergillus alliaceus</name>
    <dbReference type="NCBI Taxonomy" id="209559"/>
    <lineage>
        <taxon>Eukaryota</taxon>
        <taxon>Fungi</taxon>
        <taxon>Dikarya</taxon>
        <taxon>Ascomycota</taxon>
        <taxon>Pezizomycotina</taxon>
        <taxon>Eurotiomycetes</taxon>
        <taxon>Eurotiomycetidae</taxon>
        <taxon>Eurotiales</taxon>
        <taxon>Aspergillaceae</taxon>
        <taxon>Aspergillus</taxon>
        <taxon>Aspergillus subgen. Circumdati</taxon>
    </lineage>
</organism>
<evidence type="ECO:0000313" key="8">
    <source>
        <dbReference type="Proteomes" id="UP000541154"/>
    </source>
</evidence>
<dbReference type="GO" id="GO:0046872">
    <property type="term" value="F:metal ion binding"/>
    <property type="evidence" value="ECO:0007669"/>
    <property type="project" value="UniProtKB-KW"/>
</dbReference>
<reference evidence="7 8" key="1">
    <citation type="submission" date="2019-04" db="EMBL/GenBank/DDBJ databases">
        <title>Aspergillus burnettii sp. nov., novel species from soil in southeast Queensland.</title>
        <authorList>
            <person name="Gilchrist C.L.M."/>
            <person name="Pitt J.I."/>
            <person name="Lange L."/>
            <person name="Lacey H.J."/>
            <person name="Vuong D."/>
            <person name="Midgley D.J."/>
            <person name="Greenfield P."/>
            <person name="Bradbury M."/>
            <person name="Lacey E."/>
            <person name="Busk P.K."/>
            <person name="Pilgaard B."/>
            <person name="Chooi Y.H."/>
            <person name="Piggott A.M."/>
        </authorList>
    </citation>
    <scope>NUCLEOTIDE SEQUENCE [LARGE SCALE GENOMIC DNA]</scope>
    <source>
        <strain evidence="7 8">FRR 5400</strain>
    </source>
</reference>
<keyword evidence="8" id="KW-1185">Reference proteome</keyword>
<dbReference type="InterPro" id="IPR052360">
    <property type="entry name" value="Transcr_Regulatory_Proteins"/>
</dbReference>
<dbReference type="GO" id="GO:0003677">
    <property type="term" value="F:DNA binding"/>
    <property type="evidence" value="ECO:0007669"/>
    <property type="project" value="UniProtKB-KW"/>
</dbReference>
<keyword evidence="6" id="KW-0539">Nucleus</keyword>
<keyword evidence="2" id="KW-0862">Zinc</keyword>
<gene>
    <name evidence="7" type="ORF">ETB97_002111</name>
</gene>
<keyword evidence="1" id="KW-0479">Metal-binding</keyword>
<proteinExistence type="predicted"/>
<evidence type="ECO:0000256" key="3">
    <source>
        <dbReference type="ARBA" id="ARBA00023015"/>
    </source>
</evidence>
<name>A0A8H6E6J2_PETAA</name>
<keyword evidence="5" id="KW-0804">Transcription</keyword>